<keyword evidence="4" id="KW-0539">Nucleus</keyword>
<dbReference type="PANTHER" id="PTHR47784:SF5">
    <property type="entry name" value="STEROL UPTAKE CONTROL PROTEIN 2"/>
    <property type="match status" value="1"/>
</dbReference>
<keyword evidence="1" id="KW-0805">Transcription regulation</keyword>
<dbReference type="SUPFAM" id="SSF57701">
    <property type="entry name" value="Zn2/Cys6 DNA-binding domain"/>
    <property type="match status" value="1"/>
</dbReference>
<dbReference type="EMBL" id="KV907582">
    <property type="protein sequence ID" value="OOF90143.1"/>
    <property type="molecule type" value="Genomic_DNA"/>
</dbReference>
<dbReference type="CDD" id="cd00067">
    <property type="entry name" value="GAL4"/>
    <property type="match status" value="1"/>
</dbReference>
<dbReference type="InterPro" id="IPR001138">
    <property type="entry name" value="Zn2Cys6_DnaBD"/>
</dbReference>
<dbReference type="Pfam" id="PF11951">
    <property type="entry name" value="Fungal_trans_2"/>
    <property type="match status" value="1"/>
</dbReference>
<dbReference type="Gene3D" id="4.10.240.10">
    <property type="entry name" value="Zn(2)-C6 fungal-type DNA-binding domain"/>
    <property type="match status" value="1"/>
</dbReference>
<dbReference type="OMA" id="YNHAIRE"/>
<dbReference type="InterPro" id="IPR053157">
    <property type="entry name" value="Sterol_Uptake_Regulator"/>
</dbReference>
<dbReference type="GO" id="GO:0001228">
    <property type="term" value="F:DNA-binding transcription activator activity, RNA polymerase II-specific"/>
    <property type="evidence" value="ECO:0007669"/>
    <property type="project" value="TreeGrafter"/>
</dbReference>
<keyword evidence="3" id="KW-0804">Transcription</keyword>
<reference evidence="7" key="1">
    <citation type="journal article" date="2017" name="Genome Biol.">
        <title>Comparative genomics reveals high biological diversity and specific adaptations in the industrially and medically important fungal genus Aspergillus.</title>
        <authorList>
            <person name="de Vries R.P."/>
            <person name="Riley R."/>
            <person name="Wiebenga A."/>
            <person name="Aguilar-Osorio G."/>
            <person name="Amillis S."/>
            <person name="Uchima C.A."/>
            <person name="Anderluh G."/>
            <person name="Asadollahi M."/>
            <person name="Askin M."/>
            <person name="Barry K."/>
            <person name="Battaglia E."/>
            <person name="Bayram O."/>
            <person name="Benocci T."/>
            <person name="Braus-Stromeyer S.A."/>
            <person name="Caldana C."/>
            <person name="Canovas D."/>
            <person name="Cerqueira G.C."/>
            <person name="Chen F."/>
            <person name="Chen W."/>
            <person name="Choi C."/>
            <person name="Clum A."/>
            <person name="Dos Santos R.A."/>
            <person name="Damasio A.R."/>
            <person name="Diallinas G."/>
            <person name="Emri T."/>
            <person name="Fekete E."/>
            <person name="Flipphi M."/>
            <person name="Freyberg S."/>
            <person name="Gallo A."/>
            <person name="Gournas C."/>
            <person name="Habgood R."/>
            <person name="Hainaut M."/>
            <person name="Harispe M.L."/>
            <person name="Henrissat B."/>
            <person name="Hilden K.S."/>
            <person name="Hope R."/>
            <person name="Hossain A."/>
            <person name="Karabika E."/>
            <person name="Karaffa L."/>
            <person name="Karanyi Z."/>
            <person name="Krasevec N."/>
            <person name="Kuo A."/>
            <person name="Kusch H."/>
            <person name="LaButti K."/>
            <person name="Lagendijk E.L."/>
            <person name="Lapidus A."/>
            <person name="Levasseur A."/>
            <person name="Lindquist E."/>
            <person name="Lipzen A."/>
            <person name="Logrieco A.F."/>
            <person name="MacCabe A."/>
            <person name="Maekelae M.R."/>
            <person name="Malavazi I."/>
            <person name="Melin P."/>
            <person name="Meyer V."/>
            <person name="Mielnichuk N."/>
            <person name="Miskei M."/>
            <person name="Molnar A.P."/>
            <person name="Mule G."/>
            <person name="Ngan C.Y."/>
            <person name="Orejas M."/>
            <person name="Orosz E."/>
            <person name="Ouedraogo J.P."/>
            <person name="Overkamp K.M."/>
            <person name="Park H.-S."/>
            <person name="Perrone G."/>
            <person name="Piumi F."/>
            <person name="Punt P.J."/>
            <person name="Ram A.F."/>
            <person name="Ramon A."/>
            <person name="Rauscher S."/>
            <person name="Record E."/>
            <person name="Riano-Pachon D.M."/>
            <person name="Robert V."/>
            <person name="Roehrig J."/>
            <person name="Ruller R."/>
            <person name="Salamov A."/>
            <person name="Salih N.S."/>
            <person name="Samson R.A."/>
            <person name="Sandor E."/>
            <person name="Sanguinetti M."/>
            <person name="Schuetze T."/>
            <person name="Sepcic K."/>
            <person name="Shelest E."/>
            <person name="Sherlock G."/>
            <person name="Sophianopoulou V."/>
            <person name="Squina F.M."/>
            <person name="Sun H."/>
            <person name="Susca A."/>
            <person name="Todd R.B."/>
            <person name="Tsang A."/>
            <person name="Unkles S.E."/>
            <person name="van de Wiele N."/>
            <person name="van Rossen-Uffink D."/>
            <person name="Oliveira J.V."/>
            <person name="Vesth T.C."/>
            <person name="Visser J."/>
            <person name="Yu J.-H."/>
            <person name="Zhou M."/>
            <person name="Andersen M.R."/>
            <person name="Archer D.B."/>
            <person name="Baker S.E."/>
            <person name="Benoit I."/>
            <person name="Brakhage A.A."/>
            <person name="Braus G.H."/>
            <person name="Fischer R."/>
            <person name="Frisvad J.C."/>
            <person name="Goldman G.H."/>
            <person name="Houbraken J."/>
            <person name="Oakley B."/>
            <person name="Pocsi I."/>
            <person name="Scazzocchio C."/>
            <person name="Seiboth B."/>
            <person name="vanKuyk P.A."/>
            <person name="Wortman J."/>
            <person name="Dyer P.S."/>
            <person name="Grigoriev I.V."/>
        </authorList>
    </citation>
    <scope>NUCLEOTIDE SEQUENCE [LARGE SCALE GENOMIC DNA]</scope>
    <source>
        <strain evidence="7">ITEM 5010</strain>
    </source>
</reference>
<proteinExistence type="predicted"/>
<keyword evidence="7" id="KW-1185">Reference proteome</keyword>
<sequence length="390" mass="43411">MPSRRTHANSHHGCAQCKQRRIKCNEARPMCASCQKKKIKCSFNSHGTLTAAHYRAGKLDGRVDSLGYESSQLHLLDLELLNHWHVATVQTLVHAQSAEKVLREFVPQVALSHPFLMHSLLALSALHLSHHGPVERRHQYTEVAMTHNNISLSLCTPLLNNVTPENCHALFAFACFVATFSFAAHGPKVNPRAQSVSAVLEVFKLVRGAASIVAEARPWIEAGGMRDLLQVGRQPRQTSKTANVWELYARIRRINNDQARSAEADCYDRTGSVVEFAIQKLLELLQLSTTAENPTSTMLRWPAVVNVEFFDLLLEDNTNALVLLAYYGVALDMMIESWWMDGWGMFLVNVSLGRLGLESGPELAWAQKAINGDNDASYPGSSHLRVAVNR</sequence>
<dbReference type="PANTHER" id="PTHR47784">
    <property type="entry name" value="STEROL UPTAKE CONTROL PROTEIN 2"/>
    <property type="match status" value="1"/>
</dbReference>
<protein>
    <recommendedName>
        <fullName evidence="5">Zn(2)-C6 fungal-type domain-containing protein</fullName>
    </recommendedName>
</protein>
<dbReference type="AlphaFoldDB" id="A0A1R3R6Q2"/>
<organism evidence="6 7">
    <name type="scientific">Aspergillus carbonarius (strain ITEM 5010)</name>
    <dbReference type="NCBI Taxonomy" id="602072"/>
    <lineage>
        <taxon>Eukaryota</taxon>
        <taxon>Fungi</taxon>
        <taxon>Dikarya</taxon>
        <taxon>Ascomycota</taxon>
        <taxon>Pezizomycotina</taxon>
        <taxon>Eurotiomycetes</taxon>
        <taxon>Eurotiomycetidae</taxon>
        <taxon>Eurotiales</taxon>
        <taxon>Aspergillaceae</taxon>
        <taxon>Aspergillus</taxon>
        <taxon>Aspergillus subgen. Circumdati</taxon>
    </lineage>
</organism>
<evidence type="ECO:0000256" key="1">
    <source>
        <dbReference type="ARBA" id="ARBA00023015"/>
    </source>
</evidence>
<dbReference type="InterPro" id="IPR021858">
    <property type="entry name" value="Fun_TF"/>
</dbReference>
<dbReference type="Proteomes" id="UP000188318">
    <property type="component" value="Unassembled WGS sequence"/>
</dbReference>
<evidence type="ECO:0000259" key="5">
    <source>
        <dbReference type="PROSITE" id="PS50048"/>
    </source>
</evidence>
<dbReference type="PROSITE" id="PS50048">
    <property type="entry name" value="ZN2_CY6_FUNGAL_2"/>
    <property type="match status" value="1"/>
</dbReference>
<dbReference type="GO" id="GO:0008270">
    <property type="term" value="F:zinc ion binding"/>
    <property type="evidence" value="ECO:0007669"/>
    <property type="project" value="InterPro"/>
</dbReference>
<dbReference type="VEuPathDB" id="FungiDB:ASPCADRAFT_157373"/>
<dbReference type="OrthoDB" id="5386330at2759"/>
<feature type="domain" description="Zn(2)-C6 fungal-type" evidence="5">
    <location>
        <begin position="13"/>
        <end position="43"/>
    </location>
</feature>
<evidence type="ECO:0000256" key="4">
    <source>
        <dbReference type="ARBA" id="ARBA00023242"/>
    </source>
</evidence>
<dbReference type="GO" id="GO:0003677">
    <property type="term" value="F:DNA binding"/>
    <property type="evidence" value="ECO:0007669"/>
    <property type="project" value="UniProtKB-KW"/>
</dbReference>
<evidence type="ECO:0000256" key="3">
    <source>
        <dbReference type="ARBA" id="ARBA00023163"/>
    </source>
</evidence>
<name>A0A1R3R6Q2_ASPC5</name>
<dbReference type="SMART" id="SM00066">
    <property type="entry name" value="GAL4"/>
    <property type="match status" value="1"/>
</dbReference>
<gene>
    <name evidence="6" type="ORF">ASPCADRAFT_157373</name>
</gene>
<evidence type="ECO:0000313" key="6">
    <source>
        <dbReference type="EMBL" id="OOF90143.1"/>
    </source>
</evidence>
<keyword evidence="2" id="KW-0238">DNA-binding</keyword>
<evidence type="ECO:0000256" key="2">
    <source>
        <dbReference type="ARBA" id="ARBA00023125"/>
    </source>
</evidence>
<accession>A0A1R3R6Q2</accession>
<evidence type="ECO:0000313" key="7">
    <source>
        <dbReference type="Proteomes" id="UP000188318"/>
    </source>
</evidence>
<dbReference type="Pfam" id="PF00172">
    <property type="entry name" value="Zn_clus"/>
    <property type="match status" value="1"/>
</dbReference>
<dbReference type="PROSITE" id="PS00463">
    <property type="entry name" value="ZN2_CY6_FUNGAL_1"/>
    <property type="match status" value="1"/>
</dbReference>
<dbReference type="InterPro" id="IPR036864">
    <property type="entry name" value="Zn2-C6_fun-type_DNA-bd_sf"/>
</dbReference>